<gene>
    <name evidence="1" type="ORF">PFISCL1PPCAC_17420</name>
</gene>
<feature type="non-terminal residue" evidence="1">
    <location>
        <position position="1"/>
    </location>
</feature>
<comment type="caution">
    <text evidence="1">The sequence shown here is derived from an EMBL/GenBank/DDBJ whole genome shotgun (WGS) entry which is preliminary data.</text>
</comment>
<protein>
    <recommendedName>
        <fullName evidence="3">Ribosomal protein</fullName>
    </recommendedName>
</protein>
<dbReference type="EMBL" id="BTSY01000004">
    <property type="protein sequence ID" value="GMT26123.1"/>
    <property type="molecule type" value="Genomic_DNA"/>
</dbReference>
<proteinExistence type="predicted"/>
<dbReference type="Proteomes" id="UP001432322">
    <property type="component" value="Unassembled WGS sequence"/>
</dbReference>
<evidence type="ECO:0008006" key="3">
    <source>
        <dbReference type="Google" id="ProtNLM"/>
    </source>
</evidence>
<evidence type="ECO:0000313" key="1">
    <source>
        <dbReference type="EMBL" id="GMT26123.1"/>
    </source>
</evidence>
<name>A0AAV5W5W2_9BILA</name>
<evidence type="ECO:0000313" key="2">
    <source>
        <dbReference type="Proteomes" id="UP001432322"/>
    </source>
</evidence>
<dbReference type="AlphaFoldDB" id="A0AAV5W5W2"/>
<feature type="non-terminal residue" evidence="1">
    <location>
        <position position="94"/>
    </location>
</feature>
<organism evidence="1 2">
    <name type="scientific">Pristionchus fissidentatus</name>
    <dbReference type="NCBI Taxonomy" id="1538716"/>
    <lineage>
        <taxon>Eukaryota</taxon>
        <taxon>Metazoa</taxon>
        <taxon>Ecdysozoa</taxon>
        <taxon>Nematoda</taxon>
        <taxon>Chromadorea</taxon>
        <taxon>Rhabditida</taxon>
        <taxon>Rhabditina</taxon>
        <taxon>Diplogasteromorpha</taxon>
        <taxon>Diplogasteroidea</taxon>
        <taxon>Neodiplogasteridae</taxon>
        <taxon>Pristionchus</taxon>
    </lineage>
</organism>
<reference evidence="1" key="1">
    <citation type="submission" date="2023-10" db="EMBL/GenBank/DDBJ databases">
        <title>Genome assembly of Pristionchus species.</title>
        <authorList>
            <person name="Yoshida K."/>
            <person name="Sommer R.J."/>
        </authorList>
    </citation>
    <scope>NUCLEOTIDE SEQUENCE</scope>
    <source>
        <strain evidence="1">RS5133</strain>
    </source>
</reference>
<sequence>RSPSVVCRIVATPQATNVAAISCTRSAIVASPAHASSDTMKGKTSRPEMHTVACWHPNSKAWFQGGRSFTRRYKCLPAGFSSSLAAGGEAPILS</sequence>
<accession>A0AAV5W5W2</accession>
<keyword evidence="2" id="KW-1185">Reference proteome</keyword>